<dbReference type="SUPFAM" id="SSF52540">
    <property type="entry name" value="P-loop containing nucleoside triphosphate hydrolases"/>
    <property type="match status" value="1"/>
</dbReference>
<dbReference type="InterPro" id="IPR039421">
    <property type="entry name" value="Type_1_exporter"/>
</dbReference>
<proteinExistence type="inferred from homology"/>
<evidence type="ECO:0000256" key="5">
    <source>
        <dbReference type="ARBA" id="ARBA00022840"/>
    </source>
</evidence>
<dbReference type="InterPro" id="IPR011527">
    <property type="entry name" value="ABC1_TM_dom"/>
</dbReference>
<protein>
    <submittedName>
        <fullName evidence="11">P-loop containing nucleoside triphosphate hydrolase protein</fullName>
    </submittedName>
</protein>
<evidence type="ECO:0000256" key="6">
    <source>
        <dbReference type="ARBA" id="ARBA00022989"/>
    </source>
</evidence>
<reference evidence="11" key="1">
    <citation type="submission" date="2021-06" db="EMBL/GenBank/DDBJ databases">
        <title>Comparative genomics, transcriptomics and evolutionary studies reveal genomic signatures of adaptation to plant cell wall in hemibiotrophic fungi.</title>
        <authorList>
            <consortium name="DOE Joint Genome Institute"/>
            <person name="Baroncelli R."/>
            <person name="Diaz J.F."/>
            <person name="Benocci T."/>
            <person name="Peng M."/>
            <person name="Battaglia E."/>
            <person name="Haridas S."/>
            <person name="Andreopoulos W."/>
            <person name="Labutti K."/>
            <person name="Pangilinan J."/>
            <person name="Floch G.L."/>
            <person name="Makela M.R."/>
            <person name="Henrissat B."/>
            <person name="Grigoriev I.V."/>
            <person name="Crouch J.A."/>
            <person name="De Vries R.P."/>
            <person name="Sukno S.A."/>
            <person name="Thon M.R."/>
        </authorList>
    </citation>
    <scope>NUCLEOTIDE SEQUENCE</scope>
    <source>
        <strain evidence="11">CBS 193.32</strain>
    </source>
</reference>
<dbReference type="PANTHER" id="PTHR24221">
    <property type="entry name" value="ATP-BINDING CASSETTE SUB-FAMILY B"/>
    <property type="match status" value="1"/>
</dbReference>
<dbReference type="Proteomes" id="UP001224890">
    <property type="component" value="Unassembled WGS sequence"/>
</dbReference>
<accession>A0AAJ0EPN8</accession>
<keyword evidence="12" id="KW-1185">Reference proteome</keyword>
<keyword evidence="5" id="KW-0067">ATP-binding</keyword>
<comment type="caution">
    <text evidence="11">The sequence shown here is derived from an EMBL/GenBank/DDBJ whole genome shotgun (WGS) entry which is preliminary data.</text>
</comment>
<dbReference type="SUPFAM" id="SSF90123">
    <property type="entry name" value="ABC transporter transmembrane region"/>
    <property type="match status" value="1"/>
</dbReference>
<dbReference type="FunFam" id="3.40.50.300:FF:000913">
    <property type="entry name" value="ABC multidrug transporter SitT"/>
    <property type="match status" value="1"/>
</dbReference>
<evidence type="ECO:0000256" key="4">
    <source>
        <dbReference type="ARBA" id="ARBA00022741"/>
    </source>
</evidence>
<evidence type="ECO:0000256" key="7">
    <source>
        <dbReference type="ARBA" id="ARBA00023136"/>
    </source>
</evidence>
<dbReference type="Pfam" id="PF00664">
    <property type="entry name" value="ABC_membrane"/>
    <property type="match status" value="1"/>
</dbReference>
<dbReference type="AlphaFoldDB" id="A0AAJ0EPN8"/>
<dbReference type="InterPro" id="IPR003439">
    <property type="entry name" value="ABC_transporter-like_ATP-bd"/>
</dbReference>
<organism evidence="11 12">
    <name type="scientific">Colletotrichum godetiae</name>
    <dbReference type="NCBI Taxonomy" id="1209918"/>
    <lineage>
        <taxon>Eukaryota</taxon>
        <taxon>Fungi</taxon>
        <taxon>Dikarya</taxon>
        <taxon>Ascomycota</taxon>
        <taxon>Pezizomycotina</taxon>
        <taxon>Sordariomycetes</taxon>
        <taxon>Hypocreomycetidae</taxon>
        <taxon>Glomerellales</taxon>
        <taxon>Glomerellaceae</taxon>
        <taxon>Colletotrichum</taxon>
        <taxon>Colletotrichum acutatum species complex</taxon>
    </lineage>
</organism>
<evidence type="ECO:0000259" key="10">
    <source>
        <dbReference type="PROSITE" id="PS50929"/>
    </source>
</evidence>
<dbReference type="PANTHER" id="PTHR24221:SF420">
    <property type="entry name" value="ABC MULTIDRUG TRANSPORTER ATRC"/>
    <property type="match status" value="1"/>
</dbReference>
<evidence type="ECO:0000313" key="11">
    <source>
        <dbReference type="EMBL" id="KAK1658742.1"/>
    </source>
</evidence>
<dbReference type="EMBL" id="JAHMHR010000069">
    <property type="protein sequence ID" value="KAK1658742.1"/>
    <property type="molecule type" value="Genomic_DNA"/>
</dbReference>
<sequence>MFIVLAGGCLLSYFVLGYATNIVAQHLNHEFRKEALHHMLRRDLRFFDRSENTTGALVSRVDSHPQSILELMGYNVGLVLVCVFNILACSILAIAYSWNLDLVVVLGGLPPVASAGYSKIRVDAEMDRDTAKRYSTSASIASEAVAAIRTVSSFLIEETVLKSYVSELDSAVSGCRRPLLTMMLAFAFTQAIEYWFLALGSCVTKGVNAANYISWLQHLQPAVQETGENNDNGPNTGDAVDFVGVRFAYPLRHDVTVLRGIDLKWTYQIKKGQFVALVDASGCGKSTTIALLERFYNPSAGSVNIDGSALTSLNPRAYRRIVGLVQQEPTLFPGSIRENVALGIDSEGRSTAVVSDDQIETALRASNAWDFVCSLPEGLATPARSQGAQLSGGQRQRIAIARALIRDPKILLLDEVTSALDTEGVKIVQAALADAAKQGDRITIAVAHRLSTIKDADLICVFHQVRIQEIGTHQELYTARGMYHKMCEAQSLD</sequence>
<dbReference type="GeneID" id="85462996"/>
<comment type="subcellular location">
    <subcellularLocation>
        <location evidence="1">Membrane</location>
        <topology evidence="1">Multi-pass membrane protein</topology>
    </subcellularLocation>
</comment>
<keyword evidence="11" id="KW-0378">Hydrolase</keyword>
<dbReference type="InterPro" id="IPR017871">
    <property type="entry name" value="ABC_transporter-like_CS"/>
</dbReference>
<keyword evidence="6 8" id="KW-1133">Transmembrane helix</keyword>
<feature type="domain" description="ABC transporter" evidence="9">
    <location>
        <begin position="240"/>
        <end position="489"/>
    </location>
</feature>
<dbReference type="Gene3D" id="3.40.50.300">
    <property type="entry name" value="P-loop containing nucleotide triphosphate hydrolases"/>
    <property type="match status" value="1"/>
</dbReference>
<evidence type="ECO:0000313" key="12">
    <source>
        <dbReference type="Proteomes" id="UP001224890"/>
    </source>
</evidence>
<evidence type="ECO:0000256" key="3">
    <source>
        <dbReference type="ARBA" id="ARBA00022692"/>
    </source>
</evidence>
<keyword evidence="7 8" id="KW-0472">Membrane</keyword>
<dbReference type="PROSITE" id="PS00211">
    <property type="entry name" value="ABC_TRANSPORTER_1"/>
    <property type="match status" value="1"/>
</dbReference>
<comment type="similarity">
    <text evidence="2">Belongs to the ABC transporter superfamily. ABCB family. Multidrug resistance exporter (TC 3.A.1.201) subfamily.</text>
</comment>
<dbReference type="InterPro" id="IPR003593">
    <property type="entry name" value="AAA+_ATPase"/>
</dbReference>
<dbReference type="GO" id="GO:0016020">
    <property type="term" value="C:membrane"/>
    <property type="evidence" value="ECO:0007669"/>
    <property type="project" value="UniProtKB-SubCell"/>
</dbReference>
<dbReference type="PROSITE" id="PS50929">
    <property type="entry name" value="ABC_TM1F"/>
    <property type="match status" value="1"/>
</dbReference>
<name>A0AAJ0EPN8_9PEZI</name>
<evidence type="ECO:0000256" key="8">
    <source>
        <dbReference type="SAM" id="Phobius"/>
    </source>
</evidence>
<dbReference type="Gene3D" id="1.20.1560.10">
    <property type="entry name" value="ABC transporter type 1, transmembrane domain"/>
    <property type="match status" value="2"/>
</dbReference>
<keyword evidence="4" id="KW-0547">Nucleotide-binding</keyword>
<dbReference type="Pfam" id="PF00005">
    <property type="entry name" value="ABC_tran"/>
    <property type="match status" value="1"/>
</dbReference>
<dbReference type="InterPro" id="IPR036640">
    <property type="entry name" value="ABC1_TM_sf"/>
</dbReference>
<evidence type="ECO:0000259" key="9">
    <source>
        <dbReference type="PROSITE" id="PS50893"/>
    </source>
</evidence>
<dbReference type="SMART" id="SM00382">
    <property type="entry name" value="AAA"/>
    <property type="match status" value="1"/>
</dbReference>
<dbReference type="InterPro" id="IPR027417">
    <property type="entry name" value="P-loop_NTPase"/>
</dbReference>
<dbReference type="GO" id="GO:0140359">
    <property type="term" value="F:ABC-type transporter activity"/>
    <property type="evidence" value="ECO:0007669"/>
    <property type="project" value="InterPro"/>
</dbReference>
<dbReference type="PROSITE" id="PS50893">
    <property type="entry name" value="ABC_TRANSPORTER_2"/>
    <property type="match status" value="1"/>
</dbReference>
<feature type="transmembrane region" description="Helical" evidence="8">
    <location>
        <begin position="72"/>
        <end position="96"/>
    </location>
</feature>
<gene>
    <name evidence="11" type="ORF">BDP55DRAFT_720404</name>
</gene>
<feature type="domain" description="ABC transmembrane type-1" evidence="10">
    <location>
        <begin position="1"/>
        <end position="199"/>
    </location>
</feature>
<evidence type="ECO:0000256" key="1">
    <source>
        <dbReference type="ARBA" id="ARBA00004141"/>
    </source>
</evidence>
<dbReference type="GO" id="GO:0005524">
    <property type="term" value="F:ATP binding"/>
    <property type="evidence" value="ECO:0007669"/>
    <property type="project" value="UniProtKB-KW"/>
</dbReference>
<dbReference type="GO" id="GO:0016887">
    <property type="term" value="F:ATP hydrolysis activity"/>
    <property type="evidence" value="ECO:0007669"/>
    <property type="project" value="InterPro"/>
</dbReference>
<evidence type="ECO:0000256" key="2">
    <source>
        <dbReference type="ARBA" id="ARBA00007577"/>
    </source>
</evidence>
<dbReference type="RefSeq" id="XP_060423506.1">
    <property type="nucleotide sequence ID" value="XM_060578470.1"/>
</dbReference>
<dbReference type="CDD" id="cd18578">
    <property type="entry name" value="ABC_6TM_Pgp_ABCB1_D2_like"/>
    <property type="match status" value="1"/>
</dbReference>
<keyword evidence="3 8" id="KW-0812">Transmembrane</keyword>